<dbReference type="AlphaFoldDB" id="A0A7H9K6U9"/>
<dbReference type="SUPFAM" id="SSF53448">
    <property type="entry name" value="Nucleotide-diphospho-sugar transferases"/>
    <property type="match status" value="1"/>
</dbReference>
<evidence type="ECO:0000313" key="4">
    <source>
        <dbReference type="EMBL" id="VED79439.1"/>
    </source>
</evidence>
<dbReference type="EMBL" id="LR134270">
    <property type="protein sequence ID" value="VED79439.1"/>
    <property type="molecule type" value="Genomic_DNA"/>
</dbReference>
<dbReference type="Proteomes" id="UP000512115">
    <property type="component" value="Chromosome"/>
</dbReference>
<proteinExistence type="predicted"/>
<evidence type="ECO:0000313" key="3">
    <source>
        <dbReference type="EMBL" id="QLX30792.1"/>
    </source>
</evidence>
<dbReference type="GO" id="GO:0016758">
    <property type="term" value="F:hexosyltransferase activity"/>
    <property type="evidence" value="ECO:0007669"/>
    <property type="project" value="UniProtKB-ARBA"/>
</dbReference>
<dbReference type="Gene3D" id="3.90.550.10">
    <property type="entry name" value="Spore Coat Polysaccharide Biosynthesis Protein SpsA, Chain A"/>
    <property type="match status" value="1"/>
</dbReference>
<dbReference type="EMBL" id="CP056165">
    <property type="protein sequence ID" value="QLX30792.1"/>
    <property type="molecule type" value="Genomic_DNA"/>
</dbReference>
<keyword evidence="2" id="KW-0808">Transferase</keyword>
<dbReference type="InterPro" id="IPR029044">
    <property type="entry name" value="Nucleotide-diphossugar_trans"/>
</dbReference>
<evidence type="ECO:0000313" key="6">
    <source>
        <dbReference type="Proteomes" id="UP000512115"/>
    </source>
</evidence>
<accession>A0A7H9K6U9</accession>
<reference evidence="6 7" key="2">
    <citation type="submission" date="2020-06" db="EMBL/GenBank/DDBJ databases">
        <title>REHAB project genomes.</title>
        <authorList>
            <person name="Shaw L.P."/>
        </authorList>
    </citation>
    <scope>NUCLEOTIDE SEQUENCE [LARGE SCALE GENOMIC DNA]</scope>
    <source>
        <strain evidence="3 7">RHBSTW-00777</strain>
        <strain evidence="2 6">RHBSTW-00814</strain>
    </source>
</reference>
<dbReference type="InterPro" id="IPR001173">
    <property type="entry name" value="Glyco_trans_2-like"/>
</dbReference>
<evidence type="ECO:0000313" key="5">
    <source>
        <dbReference type="Proteomes" id="UP000277464"/>
    </source>
</evidence>
<sequence>MKNPLITIIVASYNSKDYIRETLESCINQQYQNIEIIIVDDYSSDNSVEIIKQWCKEKKSTFPKIRCILIENERNKGIPANLNNALPYINGAWVKCIGSDDILLPEAISEFVKRLEKYSDWDNIGAVFTYFQTFGRSVNVSIRYPSSWTRTICQMPPSRLKKAMAMIHFNNVAPCAFINKNHFNGFDTSYKLLEDLPLWLKMINNDINTLFFDYTTVLYRLHESQITSLTNIKVNDVLLNDLCRLNYYRKKNGRYLAYLHHKFNLYCVVKRIRFYRYFKIINPLNLLILLYERVIK</sequence>
<dbReference type="PANTHER" id="PTHR22916:SF3">
    <property type="entry name" value="UDP-GLCNAC:BETAGAL BETA-1,3-N-ACETYLGLUCOSAMINYLTRANSFERASE-LIKE PROTEIN 1"/>
    <property type="match status" value="1"/>
</dbReference>
<dbReference type="EMBL" id="CP056159">
    <property type="protein sequence ID" value="QLV00583.1"/>
    <property type="molecule type" value="Genomic_DNA"/>
</dbReference>
<organism evidence="2 6">
    <name type="scientific">Escherichia marmotae</name>
    <dbReference type="NCBI Taxonomy" id="1499973"/>
    <lineage>
        <taxon>Bacteria</taxon>
        <taxon>Pseudomonadati</taxon>
        <taxon>Pseudomonadota</taxon>
        <taxon>Gammaproteobacteria</taxon>
        <taxon>Enterobacterales</taxon>
        <taxon>Enterobacteriaceae</taxon>
        <taxon>Escherichia</taxon>
    </lineage>
</organism>
<dbReference type="RefSeq" id="WP_016248880.1">
    <property type="nucleotide sequence ID" value="NZ_CP056159.1"/>
</dbReference>
<protein>
    <submittedName>
        <fullName evidence="2 4">Glycosyltransferase</fullName>
    </submittedName>
</protein>
<reference evidence="4 5" key="1">
    <citation type="submission" date="2018-12" db="EMBL/GenBank/DDBJ databases">
        <authorList>
            <consortium name="Pathogen Informatics"/>
        </authorList>
    </citation>
    <scope>NUCLEOTIDE SEQUENCE [LARGE SCALE GENOMIC DNA]</scope>
    <source>
        <strain evidence="4 5">NCTC8196</strain>
    </source>
</reference>
<evidence type="ECO:0000313" key="2">
    <source>
        <dbReference type="EMBL" id="QLV00583.1"/>
    </source>
</evidence>
<dbReference type="Proteomes" id="UP000512146">
    <property type="component" value="Chromosome"/>
</dbReference>
<dbReference type="PANTHER" id="PTHR22916">
    <property type="entry name" value="GLYCOSYLTRANSFERASE"/>
    <property type="match status" value="1"/>
</dbReference>
<name>A0A7H9K6U9_9ESCH</name>
<gene>
    <name evidence="4" type="primary">wbtE</name>
    <name evidence="3" type="ORF">HV276_14290</name>
    <name evidence="2" type="ORF">HV284_05610</name>
    <name evidence="4" type="ORF">NCTC8196_02863</name>
</gene>
<feature type="domain" description="Glycosyltransferase 2-like" evidence="1">
    <location>
        <begin position="7"/>
        <end position="160"/>
    </location>
</feature>
<dbReference type="Pfam" id="PF00535">
    <property type="entry name" value="Glycos_transf_2"/>
    <property type="match status" value="1"/>
</dbReference>
<evidence type="ECO:0000259" key="1">
    <source>
        <dbReference type="Pfam" id="PF00535"/>
    </source>
</evidence>
<dbReference type="Proteomes" id="UP000277464">
    <property type="component" value="Chromosome"/>
</dbReference>
<evidence type="ECO:0000313" key="7">
    <source>
        <dbReference type="Proteomes" id="UP000512146"/>
    </source>
</evidence>